<evidence type="ECO:0000256" key="7">
    <source>
        <dbReference type="ARBA" id="ARBA00022485"/>
    </source>
</evidence>
<sequence>MAKEPVQSKLSPSAIRRPLLRWFDREARDLPWRRTRDPYAIWISEIMLQQTRVQAAAPYYERFVRRFPTVVALARARLDSVLKLWEGLGYYCRARNLHKAAQEIVTRFGGQLPETRSELLSLPGIGAYTAGAISSIAFGQREPLVDGNVTRVLCRVFRVRGNPKEAVVQKKLWSLAEELLPAARPGDFNQALMELGSEICLPKNPPCEVCPLRRTCLAKRHGEQNRLPARRRKKPIPCHTVVVGVIERNGRVLIDKRPSDGLLGGLWEFPGGKKQSGESLEEALHREVLEEVGIRIRVGDSIATVDHAYSHFRIRLHAFRCTYASGTPQCLGCDAIKWVRPGDLRRYAFPAANKKIIRALLDARQAGRRGSQ</sequence>
<keyword evidence="12" id="KW-0411">Iron-sulfur</keyword>
<dbReference type="FunFam" id="1.10.1670.10:FF:000002">
    <property type="entry name" value="Adenine DNA glycosylase"/>
    <property type="match status" value="1"/>
</dbReference>
<evidence type="ECO:0000256" key="4">
    <source>
        <dbReference type="ARBA" id="ARBA00008343"/>
    </source>
</evidence>
<dbReference type="InterPro" id="IPR023170">
    <property type="entry name" value="HhH_base_excis_C"/>
</dbReference>
<dbReference type="EC" id="3.2.2.31" evidence="5"/>
<dbReference type="RefSeq" id="WP_349246514.1">
    <property type="nucleotide sequence ID" value="NZ_JASCXX010000028.1"/>
</dbReference>
<keyword evidence="8" id="KW-0479">Metal-binding</keyword>
<dbReference type="GO" id="GO:0000701">
    <property type="term" value="F:purine-specific mismatch base pair DNA N-glycosylase activity"/>
    <property type="evidence" value="ECO:0007669"/>
    <property type="project" value="UniProtKB-EC"/>
</dbReference>
<dbReference type="InterPro" id="IPR011257">
    <property type="entry name" value="DNA_glycosylase"/>
</dbReference>
<dbReference type="PANTHER" id="PTHR42944:SF1">
    <property type="entry name" value="ADENINE DNA GLYCOSYLASE"/>
    <property type="match status" value="1"/>
</dbReference>
<dbReference type="Gene3D" id="1.10.340.30">
    <property type="entry name" value="Hypothetical protein, domain 2"/>
    <property type="match status" value="1"/>
</dbReference>
<evidence type="ECO:0000256" key="10">
    <source>
        <dbReference type="ARBA" id="ARBA00022801"/>
    </source>
</evidence>
<dbReference type="InterPro" id="IPR004036">
    <property type="entry name" value="Endonuclease-III-like_CS2"/>
</dbReference>
<protein>
    <recommendedName>
        <fullName evidence="6">Adenine DNA glycosylase</fullName>
        <ecNumber evidence="5">3.2.2.31</ecNumber>
    </recommendedName>
</protein>
<dbReference type="InterPro" id="IPR003265">
    <property type="entry name" value="HhH-GPD_domain"/>
</dbReference>
<dbReference type="EMBL" id="JASCXX010000028">
    <property type="protein sequence ID" value="MDI6451105.1"/>
    <property type="molecule type" value="Genomic_DNA"/>
</dbReference>
<evidence type="ECO:0000313" key="17">
    <source>
        <dbReference type="Proteomes" id="UP001431776"/>
    </source>
</evidence>
<evidence type="ECO:0000313" key="16">
    <source>
        <dbReference type="EMBL" id="MDI6451105.1"/>
    </source>
</evidence>
<dbReference type="GO" id="GO:0035485">
    <property type="term" value="F:adenine/guanine mispair binding"/>
    <property type="evidence" value="ECO:0007669"/>
    <property type="project" value="TreeGrafter"/>
</dbReference>
<evidence type="ECO:0000256" key="9">
    <source>
        <dbReference type="ARBA" id="ARBA00022763"/>
    </source>
</evidence>
<dbReference type="InterPro" id="IPR029119">
    <property type="entry name" value="MutY_C"/>
</dbReference>
<dbReference type="InterPro" id="IPR015797">
    <property type="entry name" value="NUDIX_hydrolase-like_dom_sf"/>
</dbReference>
<comment type="caution">
    <text evidence="16">The sequence shown here is derived from an EMBL/GenBank/DDBJ whole genome shotgun (WGS) entry which is preliminary data.</text>
</comment>
<dbReference type="InterPro" id="IPR020084">
    <property type="entry name" value="NUDIX_hydrolase_CS"/>
</dbReference>
<dbReference type="Gene3D" id="1.10.1670.10">
    <property type="entry name" value="Helix-hairpin-Helix base-excision DNA repair enzymes (C-terminal)"/>
    <property type="match status" value="1"/>
</dbReference>
<dbReference type="PROSITE" id="PS00893">
    <property type="entry name" value="NUDIX_BOX"/>
    <property type="match status" value="1"/>
</dbReference>
<dbReference type="AlphaFoldDB" id="A0AAW6U2I6"/>
<keyword evidence="7" id="KW-0004">4Fe-4S</keyword>
<dbReference type="GO" id="GO:0006298">
    <property type="term" value="P:mismatch repair"/>
    <property type="evidence" value="ECO:0007669"/>
    <property type="project" value="TreeGrafter"/>
</dbReference>
<dbReference type="GO" id="GO:0034039">
    <property type="term" value="F:8-oxo-7,8-dihydroguanine DNA N-glycosylase activity"/>
    <property type="evidence" value="ECO:0007669"/>
    <property type="project" value="TreeGrafter"/>
</dbReference>
<evidence type="ECO:0000256" key="5">
    <source>
        <dbReference type="ARBA" id="ARBA00012045"/>
    </source>
</evidence>
<evidence type="ECO:0000256" key="8">
    <source>
        <dbReference type="ARBA" id="ARBA00022723"/>
    </source>
</evidence>
<evidence type="ECO:0000256" key="12">
    <source>
        <dbReference type="ARBA" id="ARBA00023014"/>
    </source>
</evidence>
<gene>
    <name evidence="16" type="primary">mutY</name>
    <name evidence="16" type="ORF">QJ522_18735</name>
</gene>
<evidence type="ECO:0000256" key="6">
    <source>
        <dbReference type="ARBA" id="ARBA00022023"/>
    </source>
</evidence>
<dbReference type="GO" id="GO:0051539">
    <property type="term" value="F:4 iron, 4 sulfur cluster binding"/>
    <property type="evidence" value="ECO:0007669"/>
    <property type="project" value="UniProtKB-KW"/>
</dbReference>
<dbReference type="GO" id="GO:0046872">
    <property type="term" value="F:metal ion binding"/>
    <property type="evidence" value="ECO:0007669"/>
    <property type="project" value="UniProtKB-KW"/>
</dbReference>
<name>A0AAW6U2I6_9BACT</name>
<proteinExistence type="inferred from homology"/>
<dbReference type="InterPro" id="IPR044298">
    <property type="entry name" value="MIG/MutY"/>
</dbReference>
<dbReference type="Proteomes" id="UP001431776">
    <property type="component" value="Unassembled WGS sequence"/>
</dbReference>
<dbReference type="NCBIfam" id="TIGR01084">
    <property type="entry name" value="mutY"/>
    <property type="match status" value="1"/>
</dbReference>
<dbReference type="PROSITE" id="PS51462">
    <property type="entry name" value="NUDIX"/>
    <property type="match status" value="1"/>
</dbReference>
<dbReference type="InterPro" id="IPR005760">
    <property type="entry name" value="A/G_AdeGlyc_MutY"/>
</dbReference>
<feature type="domain" description="Nudix hydrolase" evidence="15">
    <location>
        <begin position="237"/>
        <end position="364"/>
    </location>
</feature>
<accession>A0AAW6U2I6</accession>
<keyword evidence="14" id="KW-0326">Glycosidase</keyword>
<dbReference type="PROSITE" id="PS01155">
    <property type="entry name" value="ENDONUCLEASE_III_2"/>
    <property type="match status" value="1"/>
</dbReference>
<evidence type="ECO:0000256" key="2">
    <source>
        <dbReference type="ARBA" id="ARBA00001966"/>
    </source>
</evidence>
<comment type="function">
    <text evidence="3">Adenine glycosylase active on G-A mispairs. MutY also corrects error-prone DNA synthesis past GO lesions which are due to the oxidatively damaged form of guanine: 7,8-dihydro-8-oxoguanine (8-oxo-dGTP).</text>
</comment>
<evidence type="ECO:0000256" key="3">
    <source>
        <dbReference type="ARBA" id="ARBA00002933"/>
    </source>
</evidence>
<dbReference type="InterPro" id="IPR000445">
    <property type="entry name" value="HhH_motif"/>
</dbReference>
<dbReference type="CDD" id="cd00056">
    <property type="entry name" value="ENDO3c"/>
    <property type="match status" value="1"/>
</dbReference>
<organism evidence="16 17">
    <name type="scientific">Anaerobaca lacustris</name>
    <dbReference type="NCBI Taxonomy" id="3044600"/>
    <lineage>
        <taxon>Bacteria</taxon>
        <taxon>Pseudomonadati</taxon>
        <taxon>Planctomycetota</taxon>
        <taxon>Phycisphaerae</taxon>
        <taxon>Sedimentisphaerales</taxon>
        <taxon>Anaerobacaceae</taxon>
        <taxon>Anaerobaca</taxon>
    </lineage>
</organism>
<keyword evidence="13" id="KW-0234">DNA repair</keyword>
<dbReference type="InterPro" id="IPR000086">
    <property type="entry name" value="NUDIX_hydrolase_dom"/>
</dbReference>
<dbReference type="Pfam" id="PF00633">
    <property type="entry name" value="HHH"/>
    <property type="match status" value="1"/>
</dbReference>
<dbReference type="Pfam" id="PF14815">
    <property type="entry name" value="NUDIX_4"/>
    <property type="match status" value="1"/>
</dbReference>
<dbReference type="GO" id="GO:0006284">
    <property type="term" value="P:base-excision repair"/>
    <property type="evidence" value="ECO:0007669"/>
    <property type="project" value="InterPro"/>
</dbReference>
<comment type="cofactor">
    <cofactor evidence="2">
        <name>[4Fe-4S] cluster</name>
        <dbReference type="ChEBI" id="CHEBI:49883"/>
    </cofactor>
</comment>
<evidence type="ECO:0000256" key="11">
    <source>
        <dbReference type="ARBA" id="ARBA00023004"/>
    </source>
</evidence>
<dbReference type="PANTHER" id="PTHR42944">
    <property type="entry name" value="ADENINE DNA GLYCOSYLASE"/>
    <property type="match status" value="1"/>
</dbReference>
<comment type="catalytic activity">
    <reaction evidence="1">
        <text>Hydrolyzes free adenine bases from 7,8-dihydro-8-oxoguanine:adenine mismatched double-stranded DNA, leaving an apurinic site.</text>
        <dbReference type="EC" id="3.2.2.31"/>
    </reaction>
</comment>
<evidence type="ECO:0000256" key="13">
    <source>
        <dbReference type="ARBA" id="ARBA00023204"/>
    </source>
</evidence>
<dbReference type="SUPFAM" id="SSF48150">
    <property type="entry name" value="DNA-glycosylase"/>
    <property type="match status" value="1"/>
</dbReference>
<dbReference type="SMART" id="SM00478">
    <property type="entry name" value="ENDO3c"/>
    <property type="match status" value="1"/>
</dbReference>
<dbReference type="PRINTS" id="PR00502">
    <property type="entry name" value="NUDIXFAMILY"/>
</dbReference>
<dbReference type="GO" id="GO:0032357">
    <property type="term" value="F:oxidized purine DNA binding"/>
    <property type="evidence" value="ECO:0007669"/>
    <property type="project" value="TreeGrafter"/>
</dbReference>
<dbReference type="FunFam" id="1.10.340.30:FF:000002">
    <property type="entry name" value="Adenine DNA glycosylase"/>
    <property type="match status" value="1"/>
</dbReference>
<keyword evidence="17" id="KW-1185">Reference proteome</keyword>
<dbReference type="InterPro" id="IPR020476">
    <property type="entry name" value="Nudix_hydrolase"/>
</dbReference>
<keyword evidence="10" id="KW-0378">Hydrolase</keyword>
<evidence type="ECO:0000256" key="14">
    <source>
        <dbReference type="ARBA" id="ARBA00023295"/>
    </source>
</evidence>
<dbReference type="CDD" id="cd03425">
    <property type="entry name" value="NUDIX_MutT_NudA_like"/>
    <property type="match status" value="1"/>
</dbReference>
<evidence type="ECO:0000259" key="15">
    <source>
        <dbReference type="PROSITE" id="PS51462"/>
    </source>
</evidence>
<dbReference type="Pfam" id="PF00730">
    <property type="entry name" value="HhH-GPD"/>
    <property type="match status" value="1"/>
</dbReference>
<reference evidence="16" key="1">
    <citation type="submission" date="2023-05" db="EMBL/GenBank/DDBJ databases">
        <title>Anaerotaeda fermentans gen. nov., sp. nov., a novel anaerobic planctomycete of the new family within the order Sedimentisphaerales isolated from Taman Peninsula, Russia.</title>
        <authorList>
            <person name="Khomyakova M.A."/>
            <person name="Merkel A.Y."/>
            <person name="Slobodkin A.I."/>
        </authorList>
    </citation>
    <scope>NUCLEOTIDE SEQUENCE</scope>
    <source>
        <strain evidence="16">M17dextr</strain>
    </source>
</reference>
<dbReference type="Gene3D" id="3.90.79.10">
    <property type="entry name" value="Nucleoside Triphosphate Pyrophosphohydrolase"/>
    <property type="match status" value="1"/>
</dbReference>
<evidence type="ECO:0000256" key="1">
    <source>
        <dbReference type="ARBA" id="ARBA00000843"/>
    </source>
</evidence>
<dbReference type="SUPFAM" id="SSF55811">
    <property type="entry name" value="Nudix"/>
    <property type="match status" value="1"/>
</dbReference>
<comment type="similarity">
    <text evidence="4">Belongs to the Nth/MutY family.</text>
</comment>
<keyword evidence="9" id="KW-0227">DNA damage</keyword>
<keyword evidence="11" id="KW-0408">Iron</keyword>